<evidence type="ECO:0000313" key="2">
    <source>
        <dbReference type="Proteomes" id="UP000295706"/>
    </source>
</evidence>
<gene>
    <name evidence="1" type="ORF">EZE20_04860</name>
</gene>
<dbReference type="RefSeq" id="WP_132115040.1">
    <property type="nucleotide sequence ID" value="NZ_SMJU01000002.1"/>
</dbReference>
<dbReference type="OrthoDB" id="1467525at2"/>
<comment type="caution">
    <text evidence="1">The sequence shown here is derived from an EMBL/GenBank/DDBJ whole genome shotgun (WGS) entry which is preliminary data.</text>
</comment>
<organism evidence="1 2">
    <name type="scientific">Arundinibacter roseus</name>
    <dbReference type="NCBI Taxonomy" id="2070510"/>
    <lineage>
        <taxon>Bacteria</taxon>
        <taxon>Pseudomonadati</taxon>
        <taxon>Bacteroidota</taxon>
        <taxon>Cytophagia</taxon>
        <taxon>Cytophagales</taxon>
        <taxon>Spirosomataceae</taxon>
        <taxon>Arundinibacter</taxon>
    </lineage>
</organism>
<dbReference type="EMBL" id="SMJU01000002">
    <property type="protein sequence ID" value="TDB68252.1"/>
    <property type="molecule type" value="Genomic_DNA"/>
</dbReference>
<sequence length="202" mass="22893">MAEKEIDYFPLEIGRYRIYEVTETQYAVGADPQVLTYTQKELITGKYTNAKEQDVYQIERSVVNETGTGVVNQVLNVWKSEQRVVVHEEGISRVVLEFPVKKDLIWDGNRYNLLGEQAFEITVMETPFSTTKETFPLSLTVIQQNDSTLVSLQKSKEVYAASLGLVQKEQKNLRYCSTPDCVGKGIIESGFTKISTLISYGK</sequence>
<protein>
    <submittedName>
        <fullName evidence="1">Uncharacterized protein</fullName>
    </submittedName>
</protein>
<proteinExistence type="predicted"/>
<dbReference type="AlphaFoldDB" id="A0A4R4KMM4"/>
<evidence type="ECO:0000313" key="1">
    <source>
        <dbReference type="EMBL" id="TDB68252.1"/>
    </source>
</evidence>
<keyword evidence="2" id="KW-1185">Reference proteome</keyword>
<reference evidence="1 2" key="1">
    <citation type="submission" date="2019-02" db="EMBL/GenBank/DDBJ databases">
        <title>Arundinibacter roseus gen. nov., sp. nov., a new member of the family Cytophagaceae.</title>
        <authorList>
            <person name="Szuroczki S."/>
            <person name="Khayer B."/>
            <person name="Sproer C."/>
            <person name="Toumi M."/>
            <person name="Szabo A."/>
            <person name="Felfoldi T."/>
            <person name="Schumann P."/>
            <person name="Toth E."/>
        </authorList>
    </citation>
    <scope>NUCLEOTIDE SEQUENCE [LARGE SCALE GENOMIC DNA]</scope>
    <source>
        <strain evidence="1 2">DMA-k-7a</strain>
    </source>
</reference>
<name>A0A4R4KMM4_9BACT</name>
<dbReference type="Proteomes" id="UP000295706">
    <property type="component" value="Unassembled WGS sequence"/>
</dbReference>
<accession>A0A4R4KMM4</accession>